<sequence>MTRKLFSGAHQSRVDVDTAAKVIGYAGSGGGAAASAIGALRQYGLVDGLRGDLAVSDLAMRILQPMNDQERSDAIREAALKPELFAKISNQFGGKLPSSDEPIRSFLIRAEGFSTGGADEFIGSIRDTLGSLPETSQEMNLLGDISVPPAANLPHDEPMSSPTHSQVEAVGEVMTLPLGQNCKAELRLIGDITAASYGRLIRHLELLREIALEEEV</sequence>
<accession>A0ABP3SZP7</accession>
<evidence type="ECO:0000313" key="1">
    <source>
        <dbReference type="EMBL" id="GAA0668303.1"/>
    </source>
</evidence>
<dbReference type="Proteomes" id="UP001500238">
    <property type="component" value="Unassembled WGS sequence"/>
</dbReference>
<proteinExistence type="predicted"/>
<name>A0ABP3SZP7_9SPHN</name>
<evidence type="ECO:0000313" key="2">
    <source>
        <dbReference type="Proteomes" id="UP001500238"/>
    </source>
</evidence>
<gene>
    <name evidence="1" type="ORF">GCM10009102_18160</name>
</gene>
<organism evidence="1 2">
    <name type="scientific">Sphingomonas insulae</name>
    <dbReference type="NCBI Taxonomy" id="424800"/>
    <lineage>
        <taxon>Bacteria</taxon>
        <taxon>Pseudomonadati</taxon>
        <taxon>Pseudomonadota</taxon>
        <taxon>Alphaproteobacteria</taxon>
        <taxon>Sphingomonadales</taxon>
        <taxon>Sphingomonadaceae</taxon>
        <taxon>Sphingomonas</taxon>
    </lineage>
</organism>
<protein>
    <submittedName>
        <fullName evidence="1">Uncharacterized protein</fullName>
    </submittedName>
</protein>
<reference evidence="2" key="1">
    <citation type="journal article" date="2019" name="Int. J. Syst. Evol. Microbiol.">
        <title>The Global Catalogue of Microorganisms (GCM) 10K type strain sequencing project: providing services to taxonomists for standard genome sequencing and annotation.</title>
        <authorList>
            <consortium name="The Broad Institute Genomics Platform"/>
            <consortium name="The Broad Institute Genome Sequencing Center for Infectious Disease"/>
            <person name="Wu L."/>
            <person name="Ma J."/>
        </authorList>
    </citation>
    <scope>NUCLEOTIDE SEQUENCE [LARGE SCALE GENOMIC DNA]</scope>
    <source>
        <strain evidence="2">JCM 14603</strain>
    </source>
</reference>
<comment type="caution">
    <text evidence="1">The sequence shown here is derived from an EMBL/GenBank/DDBJ whole genome shotgun (WGS) entry which is preliminary data.</text>
</comment>
<dbReference type="EMBL" id="BAAAES010000008">
    <property type="protein sequence ID" value="GAA0668303.1"/>
    <property type="molecule type" value="Genomic_DNA"/>
</dbReference>
<keyword evidence="2" id="KW-1185">Reference proteome</keyword>